<proteinExistence type="predicted"/>
<dbReference type="PANTHER" id="PTHR31975:SF1">
    <property type="entry name" value="BUD SITE SELECTION PROTEIN 7-RELATED"/>
    <property type="match status" value="1"/>
</dbReference>
<sequence length="297" mass="34859">MFTYSERDLHRIPQAARTHFPVPRLATQSRMLEDESLDQGEVDSTLLRLPAPSLRGTFASAYAILTKIVNKVGWDDLLKYRSEVFVMEEEYRKQDQLPHDGASSKDDEEQSKPMRKTPEEAHWLSFTDKRLCERWLDNLFMVLYEDLRVYTIWRAEQAHYDIQAMPIKRSATDWELLGELALRLHHPEEAHDAFLQCILQNFRPKAYQRLLEYFTEKGSLEQALSMAMHLTAYNHRWYSDSVYPSAVAKQLFKIIKIEGLSKVSNILVAMKPPPAMLRLMQWYFTYAQEFHLPGTKL</sequence>
<protein>
    <submittedName>
        <fullName evidence="2">S family protein</fullName>
    </submittedName>
</protein>
<keyword evidence="3" id="KW-1185">Reference proteome</keyword>
<name>A0A0M9VMZ7_9BASI</name>
<dbReference type="OrthoDB" id="434695at2759"/>
<evidence type="ECO:0000313" key="2">
    <source>
        <dbReference type="EMBL" id="KOS12812.1"/>
    </source>
</evidence>
<dbReference type="GO" id="GO:0006893">
    <property type="term" value="P:Golgi to plasma membrane transport"/>
    <property type="evidence" value="ECO:0007669"/>
    <property type="project" value="UniProtKB-ARBA"/>
</dbReference>
<dbReference type="VEuPathDB" id="FungiDB:Malapachy_0473"/>
<dbReference type="EMBL" id="LGAV01000008">
    <property type="protein sequence ID" value="KOS12812.1"/>
    <property type="molecule type" value="Genomic_DNA"/>
</dbReference>
<dbReference type="AlphaFoldDB" id="A0A0M9VMZ7"/>
<evidence type="ECO:0000313" key="3">
    <source>
        <dbReference type="Proteomes" id="UP000037751"/>
    </source>
</evidence>
<dbReference type="GO" id="GO:0034044">
    <property type="term" value="C:exomer complex"/>
    <property type="evidence" value="ECO:0007669"/>
    <property type="project" value="TreeGrafter"/>
</dbReference>
<dbReference type="GeneID" id="28726867"/>
<dbReference type="Gene3D" id="1.25.40.10">
    <property type="entry name" value="Tetratricopeptide repeat domain"/>
    <property type="match status" value="1"/>
</dbReference>
<feature type="region of interest" description="Disordered" evidence="1">
    <location>
        <begin position="95"/>
        <end position="119"/>
    </location>
</feature>
<organism evidence="2 3">
    <name type="scientific">Malassezia pachydermatis</name>
    <dbReference type="NCBI Taxonomy" id="77020"/>
    <lineage>
        <taxon>Eukaryota</taxon>
        <taxon>Fungi</taxon>
        <taxon>Dikarya</taxon>
        <taxon>Basidiomycota</taxon>
        <taxon>Ustilaginomycotina</taxon>
        <taxon>Malasseziomycetes</taxon>
        <taxon>Malasseziales</taxon>
        <taxon>Malasseziaceae</taxon>
        <taxon>Malassezia</taxon>
    </lineage>
</organism>
<dbReference type="Pfam" id="PF09295">
    <property type="entry name" value="ChAPs"/>
    <property type="match status" value="1"/>
</dbReference>
<gene>
    <name evidence="2" type="ORF">Malapachy_0473</name>
</gene>
<dbReference type="STRING" id="77020.A0A0M9VMZ7"/>
<reference evidence="2 3" key="1">
    <citation type="submission" date="2015-07" db="EMBL/GenBank/DDBJ databases">
        <title>Draft Genome Sequence of Malassezia furfur CBS1878 and Malassezia pachydermatis CBS1879.</title>
        <authorList>
            <person name="Triana S."/>
            <person name="Ohm R."/>
            <person name="Gonzalez A."/>
            <person name="DeCock H."/>
            <person name="Restrepo S."/>
            <person name="Celis A."/>
        </authorList>
    </citation>
    <scope>NUCLEOTIDE SEQUENCE [LARGE SCALE GENOMIC DNA]</scope>
    <source>
        <strain evidence="2 3">CBS 1879</strain>
    </source>
</reference>
<dbReference type="Proteomes" id="UP000037751">
    <property type="component" value="Unassembled WGS sequence"/>
</dbReference>
<accession>A0A0M9VMZ7</accession>
<dbReference type="InterPro" id="IPR011990">
    <property type="entry name" value="TPR-like_helical_dom_sf"/>
</dbReference>
<comment type="caution">
    <text evidence="2">The sequence shown here is derived from an EMBL/GenBank/DDBJ whole genome shotgun (WGS) entry which is preliminary data.</text>
</comment>
<dbReference type="PANTHER" id="PTHR31975">
    <property type="entry name" value="BUD SITE SELECTION PROTEIN 7-RELATED"/>
    <property type="match status" value="1"/>
</dbReference>
<evidence type="ECO:0000256" key="1">
    <source>
        <dbReference type="SAM" id="MobiDB-lite"/>
    </source>
</evidence>
<dbReference type="InterPro" id="IPR015374">
    <property type="entry name" value="ChAPs"/>
</dbReference>
<dbReference type="RefSeq" id="XP_017990444.1">
    <property type="nucleotide sequence ID" value="XM_018134992.1"/>
</dbReference>